<evidence type="ECO:0000256" key="9">
    <source>
        <dbReference type="RuleBase" id="RU368022"/>
    </source>
</evidence>
<keyword evidence="5 9" id="KW-0805">Transcription regulation</keyword>
<evidence type="ECO:0000256" key="6">
    <source>
        <dbReference type="ARBA" id="ARBA00023054"/>
    </source>
</evidence>
<protein>
    <recommendedName>
        <fullName evidence="3">Chromatin modification-related protein MEAF6</fullName>
    </recommendedName>
</protein>
<dbReference type="GO" id="GO:0000123">
    <property type="term" value="C:histone acetyltransferase complex"/>
    <property type="evidence" value="ECO:0007669"/>
    <property type="project" value="InterPro"/>
</dbReference>
<dbReference type="AlphaFoldDB" id="A0A0R3T0N1"/>
<accession>A0A0R3T0N1</accession>
<evidence type="ECO:0000256" key="8">
    <source>
        <dbReference type="ARBA" id="ARBA00023242"/>
    </source>
</evidence>
<evidence type="ECO:0000256" key="3">
    <source>
        <dbReference type="ARBA" id="ARBA00019141"/>
    </source>
</evidence>
<evidence type="ECO:0000313" key="12">
    <source>
        <dbReference type="EMBL" id="VDN96246.1"/>
    </source>
</evidence>
<evidence type="ECO:0000256" key="1">
    <source>
        <dbReference type="ARBA" id="ARBA00004123"/>
    </source>
</evidence>
<dbReference type="OrthoDB" id="440324at2759"/>
<name>A0A0R3T0N1_RODNA</name>
<feature type="compositionally biased region" description="Basic and acidic residues" evidence="11">
    <location>
        <begin position="131"/>
        <end position="141"/>
    </location>
</feature>
<sequence length="157" mass="18113">MPENTVANAREKLVELIRQRRFLVENLSNLERQLYQFEGNYLEETAPYGNIIKGWDRNLVTATGSALSAVTAANGHGEKRPRRYRECDRIFSHSSVTCTLYNGNGSSIRNNYDQDQRENPLTNDVYSTTQHFEDRTSENDPKIYSTGPSAKKKRRHR</sequence>
<keyword evidence="7 9" id="KW-0804">Transcription</keyword>
<evidence type="ECO:0000256" key="2">
    <source>
        <dbReference type="ARBA" id="ARBA00010916"/>
    </source>
</evidence>
<proteinExistence type="inferred from homology"/>
<evidence type="ECO:0000256" key="7">
    <source>
        <dbReference type="ARBA" id="ARBA00023163"/>
    </source>
</evidence>
<evidence type="ECO:0000256" key="10">
    <source>
        <dbReference type="SAM" id="Coils"/>
    </source>
</evidence>
<dbReference type="Proteomes" id="UP000278807">
    <property type="component" value="Unassembled WGS sequence"/>
</dbReference>
<keyword evidence="6 10" id="KW-0175">Coiled coil</keyword>
<feature type="coiled-coil region" evidence="10">
    <location>
        <begin position="6"/>
        <end position="33"/>
    </location>
</feature>
<dbReference type="GO" id="GO:0006325">
    <property type="term" value="P:chromatin organization"/>
    <property type="evidence" value="ECO:0007669"/>
    <property type="project" value="UniProtKB-KW"/>
</dbReference>
<evidence type="ECO:0000256" key="4">
    <source>
        <dbReference type="ARBA" id="ARBA00022853"/>
    </source>
</evidence>
<feature type="region of interest" description="Disordered" evidence="11">
    <location>
        <begin position="130"/>
        <end position="157"/>
    </location>
</feature>
<dbReference type="EMBL" id="UZAE01000097">
    <property type="protein sequence ID" value="VDN96246.1"/>
    <property type="molecule type" value="Genomic_DNA"/>
</dbReference>
<evidence type="ECO:0000256" key="11">
    <source>
        <dbReference type="SAM" id="MobiDB-lite"/>
    </source>
</evidence>
<dbReference type="WBParaSite" id="HNAJ_0000038601-mRNA-1">
    <property type="protein sequence ID" value="HNAJ_0000038601-mRNA-1"/>
    <property type="gene ID" value="HNAJ_0000038601"/>
</dbReference>
<dbReference type="InterPro" id="IPR015418">
    <property type="entry name" value="Eaf6"/>
</dbReference>
<dbReference type="GO" id="GO:0005634">
    <property type="term" value="C:nucleus"/>
    <property type="evidence" value="ECO:0007669"/>
    <property type="project" value="UniProtKB-SubCell"/>
</dbReference>
<organism evidence="14">
    <name type="scientific">Rodentolepis nana</name>
    <name type="common">Dwarf tapeworm</name>
    <name type="synonym">Hymenolepis nana</name>
    <dbReference type="NCBI Taxonomy" id="102285"/>
    <lineage>
        <taxon>Eukaryota</taxon>
        <taxon>Metazoa</taxon>
        <taxon>Spiralia</taxon>
        <taxon>Lophotrochozoa</taxon>
        <taxon>Platyhelminthes</taxon>
        <taxon>Cestoda</taxon>
        <taxon>Eucestoda</taxon>
        <taxon>Cyclophyllidea</taxon>
        <taxon>Hymenolepididae</taxon>
        <taxon>Rodentolepis</taxon>
    </lineage>
</organism>
<reference evidence="12 13" key="2">
    <citation type="submission" date="2018-11" db="EMBL/GenBank/DDBJ databases">
        <authorList>
            <consortium name="Pathogen Informatics"/>
        </authorList>
    </citation>
    <scope>NUCLEOTIDE SEQUENCE [LARGE SCALE GENOMIC DNA]</scope>
</reference>
<keyword evidence="4" id="KW-0156">Chromatin regulator</keyword>
<comment type="subcellular location">
    <subcellularLocation>
        <location evidence="1">Nucleus</location>
    </subcellularLocation>
</comment>
<keyword evidence="8" id="KW-0539">Nucleus</keyword>
<reference evidence="14" key="1">
    <citation type="submission" date="2017-02" db="UniProtKB">
        <authorList>
            <consortium name="WormBaseParasite"/>
        </authorList>
    </citation>
    <scope>IDENTIFICATION</scope>
</reference>
<gene>
    <name evidence="12" type="ORF">HNAJ_LOCUS387</name>
</gene>
<keyword evidence="13" id="KW-1185">Reference proteome</keyword>
<evidence type="ECO:0000313" key="14">
    <source>
        <dbReference type="WBParaSite" id="HNAJ_0000038601-mRNA-1"/>
    </source>
</evidence>
<dbReference type="Pfam" id="PF09340">
    <property type="entry name" value="NuA4"/>
    <property type="match status" value="1"/>
</dbReference>
<comment type="similarity">
    <text evidence="2 9">Belongs to the EAF6 family.</text>
</comment>
<evidence type="ECO:0000313" key="13">
    <source>
        <dbReference type="Proteomes" id="UP000278807"/>
    </source>
</evidence>
<dbReference type="PANTHER" id="PTHR13476">
    <property type="entry name" value="CHROMATIN MODIFICATION-RELATED PROTEIN MEAF6"/>
    <property type="match status" value="1"/>
</dbReference>
<evidence type="ECO:0000256" key="5">
    <source>
        <dbReference type="ARBA" id="ARBA00023015"/>
    </source>
</evidence>
<dbReference type="STRING" id="102285.A0A0R3T0N1"/>